<reference evidence="1" key="1">
    <citation type="journal article" date="2019" name="Environ. Microbiol.">
        <title>Fungal ecological strategies reflected in gene transcription - a case study of two litter decomposers.</title>
        <authorList>
            <person name="Barbi F."/>
            <person name="Kohler A."/>
            <person name="Barry K."/>
            <person name="Baskaran P."/>
            <person name="Daum C."/>
            <person name="Fauchery L."/>
            <person name="Ihrmark K."/>
            <person name="Kuo A."/>
            <person name="LaButti K."/>
            <person name="Lipzen A."/>
            <person name="Morin E."/>
            <person name="Grigoriev I.V."/>
            <person name="Henrissat B."/>
            <person name="Lindahl B."/>
            <person name="Martin F."/>
        </authorList>
    </citation>
    <scope>NUCLEOTIDE SEQUENCE</scope>
    <source>
        <strain evidence="1">JB14</strain>
    </source>
</reference>
<evidence type="ECO:0008006" key="3">
    <source>
        <dbReference type="Google" id="ProtNLM"/>
    </source>
</evidence>
<keyword evidence="2" id="KW-1185">Reference proteome</keyword>
<organism evidence="1 2">
    <name type="scientific">Gymnopus androsaceus JB14</name>
    <dbReference type="NCBI Taxonomy" id="1447944"/>
    <lineage>
        <taxon>Eukaryota</taxon>
        <taxon>Fungi</taxon>
        <taxon>Dikarya</taxon>
        <taxon>Basidiomycota</taxon>
        <taxon>Agaricomycotina</taxon>
        <taxon>Agaricomycetes</taxon>
        <taxon>Agaricomycetidae</taxon>
        <taxon>Agaricales</taxon>
        <taxon>Marasmiineae</taxon>
        <taxon>Omphalotaceae</taxon>
        <taxon>Gymnopus</taxon>
    </lineage>
</organism>
<dbReference type="SUPFAM" id="SSF56112">
    <property type="entry name" value="Protein kinase-like (PK-like)"/>
    <property type="match status" value="1"/>
</dbReference>
<accession>A0A6A4GIA1</accession>
<dbReference type="AlphaFoldDB" id="A0A6A4GIA1"/>
<gene>
    <name evidence="1" type="ORF">BT96DRAFT_601418</name>
</gene>
<evidence type="ECO:0000313" key="1">
    <source>
        <dbReference type="EMBL" id="KAE9385291.1"/>
    </source>
</evidence>
<dbReference type="InterPro" id="IPR011009">
    <property type="entry name" value="Kinase-like_dom_sf"/>
</dbReference>
<dbReference type="Proteomes" id="UP000799118">
    <property type="component" value="Unassembled WGS sequence"/>
</dbReference>
<protein>
    <recommendedName>
        <fullName evidence="3">Aminoglycoside phosphotransferase domain-containing protein</fullName>
    </recommendedName>
</protein>
<sequence>MLPLEFGFLANDHLPPREEIIAICKKQGWSGRVFLRNPSQPGDSPIAYVKYSSFPNTIIDEALTQDWVAKSLSDPASPGHGILRVPRVYDAFSVPSSITLSWPMGIIVMEYIDAPDCTEKHVKLVAQAVQTLISIRGPSSAPGHIGEGPVVHTFFNDDQTSPFRYKTVDELEQHINGILKVKKDVRRLTGLVTDASEGLYFCPCDIKPSNFKELPDGKIAVMDFRESCFLPPCFFAIAMEAAFDSFTRKVARRVKYPISDDIDFLLINSACYFLVLCGRNDIGASKRLRQRRERQIMKTSSTIP</sequence>
<dbReference type="EMBL" id="ML770004">
    <property type="protein sequence ID" value="KAE9385291.1"/>
    <property type="molecule type" value="Genomic_DNA"/>
</dbReference>
<proteinExistence type="predicted"/>
<name>A0A6A4GIA1_9AGAR</name>
<dbReference type="OrthoDB" id="3250044at2759"/>
<evidence type="ECO:0000313" key="2">
    <source>
        <dbReference type="Proteomes" id="UP000799118"/>
    </source>
</evidence>